<gene>
    <name evidence="2" type="ORF">CM83_38467</name>
</gene>
<protein>
    <submittedName>
        <fullName evidence="2">Uncharacterized protein</fullName>
    </submittedName>
</protein>
<dbReference type="AlphaFoldDB" id="A0A0A9YN63"/>
<reference evidence="2" key="1">
    <citation type="journal article" date="2014" name="PLoS ONE">
        <title>Transcriptome-Based Identification of ABC Transporters in the Western Tarnished Plant Bug Lygus hesperus.</title>
        <authorList>
            <person name="Hull J.J."/>
            <person name="Chaney K."/>
            <person name="Geib S.M."/>
            <person name="Fabrick J.A."/>
            <person name="Brent C.S."/>
            <person name="Walsh D."/>
            <person name="Lavine L.C."/>
        </authorList>
    </citation>
    <scope>NUCLEOTIDE SEQUENCE</scope>
</reference>
<feature type="compositionally biased region" description="Polar residues" evidence="1">
    <location>
        <begin position="54"/>
        <end position="64"/>
    </location>
</feature>
<organism evidence="2">
    <name type="scientific">Lygus hesperus</name>
    <name type="common">Western plant bug</name>
    <dbReference type="NCBI Taxonomy" id="30085"/>
    <lineage>
        <taxon>Eukaryota</taxon>
        <taxon>Metazoa</taxon>
        <taxon>Ecdysozoa</taxon>
        <taxon>Arthropoda</taxon>
        <taxon>Hexapoda</taxon>
        <taxon>Insecta</taxon>
        <taxon>Pterygota</taxon>
        <taxon>Neoptera</taxon>
        <taxon>Paraneoptera</taxon>
        <taxon>Hemiptera</taxon>
        <taxon>Heteroptera</taxon>
        <taxon>Panheteroptera</taxon>
        <taxon>Cimicomorpha</taxon>
        <taxon>Miridae</taxon>
        <taxon>Mirini</taxon>
        <taxon>Lygus</taxon>
    </lineage>
</organism>
<name>A0A0A9YN63_LYGHE</name>
<proteinExistence type="predicted"/>
<feature type="compositionally biased region" description="Low complexity" evidence="1">
    <location>
        <begin position="91"/>
        <end position="108"/>
    </location>
</feature>
<evidence type="ECO:0000256" key="1">
    <source>
        <dbReference type="SAM" id="MobiDB-lite"/>
    </source>
</evidence>
<feature type="region of interest" description="Disordered" evidence="1">
    <location>
        <begin position="52"/>
        <end position="108"/>
    </location>
</feature>
<evidence type="ECO:0000313" key="2">
    <source>
        <dbReference type="EMBL" id="JAG32543.1"/>
    </source>
</evidence>
<feature type="non-terminal residue" evidence="2">
    <location>
        <position position="1"/>
    </location>
</feature>
<reference evidence="2" key="2">
    <citation type="submission" date="2014-07" db="EMBL/GenBank/DDBJ databases">
        <authorList>
            <person name="Hull J."/>
        </authorList>
    </citation>
    <scope>NUCLEOTIDE SEQUENCE</scope>
</reference>
<accession>A0A0A9YN63</accession>
<sequence length="108" mass="11183">QQQHQYQSQQPATGHTSASPSATAAVMAAAAALNSTSPQSIYRTDLRSLYKPYASNSSNSNTSRPWAMGNTPVTTAANDHVSRTAMSSGLPPTAASTNSPSSSPSHHP</sequence>
<dbReference type="EMBL" id="GBHO01011061">
    <property type="protein sequence ID" value="JAG32543.1"/>
    <property type="molecule type" value="Transcribed_RNA"/>
</dbReference>
<feature type="region of interest" description="Disordered" evidence="1">
    <location>
        <begin position="1"/>
        <end position="22"/>
    </location>
</feature>